<accession>A0A841MA58</accession>
<evidence type="ECO:0000256" key="1">
    <source>
        <dbReference type="SAM" id="MobiDB-lite"/>
    </source>
</evidence>
<feature type="region of interest" description="Disordered" evidence="1">
    <location>
        <begin position="1"/>
        <end position="21"/>
    </location>
</feature>
<protein>
    <submittedName>
        <fullName evidence="2">Uncharacterized protein</fullName>
    </submittedName>
</protein>
<keyword evidence="3" id="KW-1185">Reference proteome</keyword>
<feature type="compositionally biased region" description="Basic and acidic residues" evidence="1">
    <location>
        <begin position="66"/>
        <end position="78"/>
    </location>
</feature>
<proteinExistence type="predicted"/>
<sequence length="78" mass="8504">MAPDRLHDQTGGFGRPSPSMEISSMKFIKPFRGAPKSEAFPREYKAGDECPPELERAARAAGALAPEKKPTTKNKSDD</sequence>
<gene>
    <name evidence="2" type="ORF">FHS77_002998</name>
</gene>
<dbReference type="AlphaFoldDB" id="A0A841MA58"/>
<evidence type="ECO:0000313" key="2">
    <source>
        <dbReference type="EMBL" id="MBB6262424.1"/>
    </source>
</evidence>
<comment type="caution">
    <text evidence="2">The sequence shown here is derived from an EMBL/GenBank/DDBJ whole genome shotgun (WGS) entry which is preliminary data.</text>
</comment>
<evidence type="ECO:0000313" key="3">
    <source>
        <dbReference type="Proteomes" id="UP000555393"/>
    </source>
</evidence>
<feature type="region of interest" description="Disordered" evidence="1">
    <location>
        <begin position="55"/>
        <end position="78"/>
    </location>
</feature>
<name>A0A841MA58_9HYPH</name>
<dbReference type="EMBL" id="JACIIU010000030">
    <property type="protein sequence ID" value="MBB6262424.1"/>
    <property type="molecule type" value="Genomic_DNA"/>
</dbReference>
<reference evidence="2 3" key="1">
    <citation type="submission" date="2020-08" db="EMBL/GenBank/DDBJ databases">
        <title>Genomic Encyclopedia of Type Strains, Phase IV (KMG-IV): sequencing the most valuable type-strain genomes for metagenomic binning, comparative biology and taxonomic classification.</title>
        <authorList>
            <person name="Goeker M."/>
        </authorList>
    </citation>
    <scope>NUCLEOTIDE SEQUENCE [LARGE SCALE GENOMIC DNA]</scope>
    <source>
        <strain evidence="2 3">DSM 22336</strain>
    </source>
</reference>
<organism evidence="2 3">
    <name type="scientific">Paenochrobactrum gallinarii</name>
    <dbReference type="NCBI Taxonomy" id="643673"/>
    <lineage>
        <taxon>Bacteria</taxon>
        <taxon>Pseudomonadati</taxon>
        <taxon>Pseudomonadota</taxon>
        <taxon>Alphaproteobacteria</taxon>
        <taxon>Hyphomicrobiales</taxon>
        <taxon>Brucellaceae</taxon>
        <taxon>Paenochrobactrum</taxon>
    </lineage>
</organism>
<dbReference type="RefSeq" id="WP_184224674.1">
    <property type="nucleotide sequence ID" value="NZ_JACIIU010000030.1"/>
</dbReference>
<dbReference type="Proteomes" id="UP000555393">
    <property type="component" value="Unassembled WGS sequence"/>
</dbReference>